<dbReference type="GO" id="GO:0006597">
    <property type="term" value="P:spermine biosynthetic process"/>
    <property type="evidence" value="ECO:0007669"/>
    <property type="project" value="TreeGrafter"/>
</dbReference>
<dbReference type="Gene3D" id="3.60.90.10">
    <property type="entry name" value="S-adenosylmethionine decarboxylase"/>
    <property type="match status" value="1"/>
</dbReference>
<sequence>MDSNAVQSSNAQRGFRVQAPLVLKKYLMSPFNQLRVFAEQEGSCLRKLDKAVLGKLLGHAKCNIVEDVETMSNEIVDCYLLFESNMFIFPCKIIIKTCGTTTLLKLVPYLIDDAKKFSLVVKGVTYTHESFMFPNMQVEPHMSFHDETRVLDHYFGELGSASKHSLVLGNCPGKQFVYLWQCK</sequence>
<dbReference type="GO" id="GO:0004014">
    <property type="term" value="F:adenosylmethionine decarboxylase activity"/>
    <property type="evidence" value="ECO:0007669"/>
    <property type="project" value="InterPro"/>
</dbReference>
<name>A0AAW1XZW1_RUBAR</name>
<keyword evidence="4" id="KW-0620">Polyamine biosynthesis</keyword>
<dbReference type="InterPro" id="IPR016067">
    <property type="entry name" value="S-AdoMet_deCO2ase_core"/>
</dbReference>
<evidence type="ECO:0000256" key="4">
    <source>
        <dbReference type="ARBA" id="ARBA00023115"/>
    </source>
</evidence>
<dbReference type="GO" id="GO:0008295">
    <property type="term" value="P:spermidine biosynthetic process"/>
    <property type="evidence" value="ECO:0007669"/>
    <property type="project" value="UniProtKB-KW"/>
</dbReference>
<dbReference type="PANTHER" id="PTHR11570:SF0">
    <property type="entry name" value="S-ADENOSYLMETHIONINE DECARBOXYLASE PROENZYME"/>
    <property type="match status" value="1"/>
</dbReference>
<dbReference type="SUPFAM" id="SSF56276">
    <property type="entry name" value="S-adenosylmethionine decarboxylase"/>
    <property type="match status" value="1"/>
</dbReference>
<accession>A0AAW1XZW1</accession>
<keyword evidence="6" id="KW-1185">Reference proteome</keyword>
<evidence type="ECO:0000313" key="5">
    <source>
        <dbReference type="EMBL" id="KAK9941414.1"/>
    </source>
</evidence>
<evidence type="ECO:0000256" key="1">
    <source>
        <dbReference type="ARBA" id="ARBA00004911"/>
    </source>
</evidence>
<dbReference type="Pfam" id="PF01536">
    <property type="entry name" value="SAM_decarbox"/>
    <property type="match status" value="1"/>
</dbReference>
<comment type="caution">
    <text evidence="5">The sequence shown here is derived from an EMBL/GenBank/DDBJ whole genome shotgun (WGS) entry which is preliminary data.</text>
</comment>
<reference evidence="5 6" key="1">
    <citation type="journal article" date="2023" name="G3 (Bethesda)">
        <title>A chromosome-length genome assembly and annotation of blackberry (Rubus argutus, cv. 'Hillquist').</title>
        <authorList>
            <person name="Bruna T."/>
            <person name="Aryal R."/>
            <person name="Dudchenko O."/>
            <person name="Sargent D.J."/>
            <person name="Mead D."/>
            <person name="Buti M."/>
            <person name="Cavallini A."/>
            <person name="Hytonen T."/>
            <person name="Andres J."/>
            <person name="Pham M."/>
            <person name="Weisz D."/>
            <person name="Mascagni F."/>
            <person name="Usai G."/>
            <person name="Natali L."/>
            <person name="Bassil N."/>
            <person name="Fernandez G.E."/>
            <person name="Lomsadze A."/>
            <person name="Armour M."/>
            <person name="Olukolu B."/>
            <person name="Poorten T."/>
            <person name="Britton C."/>
            <person name="Davik J."/>
            <person name="Ashrafi H."/>
            <person name="Aiden E.L."/>
            <person name="Borodovsky M."/>
            <person name="Worthington M."/>
        </authorList>
    </citation>
    <scope>NUCLEOTIDE SEQUENCE [LARGE SCALE GENOMIC DNA]</scope>
    <source>
        <strain evidence="5">PI 553951</strain>
    </source>
</reference>
<dbReference type="AlphaFoldDB" id="A0AAW1XZW1"/>
<evidence type="ECO:0008006" key="7">
    <source>
        <dbReference type="Google" id="ProtNLM"/>
    </source>
</evidence>
<dbReference type="GO" id="GO:0005829">
    <property type="term" value="C:cytosol"/>
    <property type="evidence" value="ECO:0007669"/>
    <property type="project" value="TreeGrafter"/>
</dbReference>
<dbReference type="InterPro" id="IPR048283">
    <property type="entry name" value="AdoMetDC-like"/>
</dbReference>
<keyword evidence="3" id="KW-0745">Spermidine biosynthesis</keyword>
<comment type="pathway">
    <text evidence="1">Amine and polyamine biosynthesis; S-adenosylmethioninamine biosynthesis; S-adenosylmethioninamine from S-adenosyl-L-methionine: step 1/1.</text>
</comment>
<organism evidence="5 6">
    <name type="scientific">Rubus argutus</name>
    <name type="common">Southern blackberry</name>
    <dbReference type="NCBI Taxonomy" id="59490"/>
    <lineage>
        <taxon>Eukaryota</taxon>
        <taxon>Viridiplantae</taxon>
        <taxon>Streptophyta</taxon>
        <taxon>Embryophyta</taxon>
        <taxon>Tracheophyta</taxon>
        <taxon>Spermatophyta</taxon>
        <taxon>Magnoliopsida</taxon>
        <taxon>eudicotyledons</taxon>
        <taxon>Gunneridae</taxon>
        <taxon>Pentapetalae</taxon>
        <taxon>rosids</taxon>
        <taxon>fabids</taxon>
        <taxon>Rosales</taxon>
        <taxon>Rosaceae</taxon>
        <taxon>Rosoideae</taxon>
        <taxon>Rosoideae incertae sedis</taxon>
        <taxon>Rubus</taxon>
    </lineage>
</organism>
<evidence type="ECO:0000313" key="6">
    <source>
        <dbReference type="Proteomes" id="UP001457282"/>
    </source>
</evidence>
<comment type="similarity">
    <text evidence="2">Belongs to the eukaryotic AdoMetDC family.</text>
</comment>
<gene>
    <name evidence="5" type="ORF">M0R45_018017</name>
</gene>
<evidence type="ECO:0000256" key="2">
    <source>
        <dbReference type="ARBA" id="ARBA00008466"/>
    </source>
</evidence>
<dbReference type="PANTHER" id="PTHR11570">
    <property type="entry name" value="S-ADENOSYLMETHIONINE DECARBOXYLASE"/>
    <property type="match status" value="1"/>
</dbReference>
<dbReference type="Proteomes" id="UP001457282">
    <property type="component" value="Unassembled WGS sequence"/>
</dbReference>
<dbReference type="EMBL" id="JBEDUW010000003">
    <property type="protein sequence ID" value="KAK9941414.1"/>
    <property type="molecule type" value="Genomic_DNA"/>
</dbReference>
<evidence type="ECO:0000256" key="3">
    <source>
        <dbReference type="ARBA" id="ARBA00023066"/>
    </source>
</evidence>
<protein>
    <recommendedName>
        <fullName evidence="7">Adenosylmethionine decarboxylase</fullName>
    </recommendedName>
</protein>
<proteinExistence type="inferred from homology"/>